<evidence type="ECO:0000256" key="6">
    <source>
        <dbReference type="ARBA" id="ARBA00022840"/>
    </source>
</evidence>
<feature type="binding site" evidence="9">
    <location>
        <begin position="219"/>
        <end position="220"/>
    </location>
    <ligand>
        <name>alpha-D-glucose 1-phosphate</name>
        <dbReference type="ChEBI" id="CHEBI:58601"/>
    </ligand>
</feature>
<dbReference type="Gene3D" id="3.90.550.10">
    <property type="entry name" value="Spore Coat Polysaccharide Biosynthesis Protein SpsA, Chain A"/>
    <property type="match status" value="1"/>
</dbReference>
<dbReference type="EC" id="2.7.7.27" evidence="9"/>
<organism evidence="12 13">
    <name type="scientific">Paenibacillus plantarum</name>
    <dbReference type="NCBI Taxonomy" id="2654975"/>
    <lineage>
        <taxon>Bacteria</taxon>
        <taxon>Bacillati</taxon>
        <taxon>Bacillota</taxon>
        <taxon>Bacilli</taxon>
        <taxon>Bacillales</taxon>
        <taxon>Paenibacillaceae</taxon>
        <taxon>Paenibacillus</taxon>
    </lineage>
</organism>
<comment type="pathway">
    <text evidence="9">Glycan biosynthesis; glycogen biosynthesis.</text>
</comment>
<proteinExistence type="inferred from homology"/>
<evidence type="ECO:0000256" key="9">
    <source>
        <dbReference type="HAMAP-Rule" id="MF_00624"/>
    </source>
</evidence>
<feature type="site" description="Could play a key role in the communication between the regulatory and the substrate sites" evidence="9">
    <location>
        <position position="101"/>
    </location>
</feature>
<dbReference type="PROSITE" id="PS00808">
    <property type="entry name" value="ADP_GLC_PYROPHOSPH_1"/>
    <property type="match status" value="1"/>
</dbReference>
<dbReference type="NCBIfam" id="NF003670">
    <property type="entry name" value="PRK05293.1"/>
    <property type="match status" value="1"/>
</dbReference>
<evidence type="ECO:0000313" key="12">
    <source>
        <dbReference type="EMBL" id="NOU67086.1"/>
    </source>
</evidence>
<keyword evidence="8 9" id="KW-0119">Carbohydrate metabolism</keyword>
<dbReference type="InterPro" id="IPR011004">
    <property type="entry name" value="Trimer_LpxA-like_sf"/>
</dbReference>
<comment type="subunit">
    <text evidence="9">Homotetramer.</text>
</comment>
<dbReference type="PANTHER" id="PTHR43523:SF2">
    <property type="entry name" value="GLUCOSE-1-PHOSPHATE ADENYLYLTRANSFERASE"/>
    <property type="match status" value="1"/>
</dbReference>
<name>A0ABX1XG19_9BACL</name>
<keyword evidence="4 9" id="KW-0548">Nucleotidyltransferase</keyword>
<keyword evidence="5 9" id="KW-0547">Nucleotide-binding</keyword>
<sequence length="434" mass="47767">MTTCWIPRSGLVKGIRKVFQLTYRHLQQLSSNINLRKDEIRVKKQECVAMLLAGGEGSRLSPLTKNIAKPAVHFGGKYRIIDFSLSNCRHSGIDTVGVLTQYKPAVLHAHIGSGEAWGMKRERGGISLFERQVGAPNAYSGTADAIYQNLAFLREQNPSYVLIISSDHIYSMDYRAMIEHHKASGADVTISVTPVKWEEASRFGIMSTDEDHRVTAFAEKPLKPDSNLASMGVYLFNWDVLRSSLEKDAEDQASSHDFGQNIIPGLLAEGAHLSAYPFEGYWKDVGTIQSLWESHMDLLGYTPKLQLEQESWPVLTKTRNLSQTHVSLTARVNNAIIGDGSTIYGNISHSVVFDNVRVGGNSRVLNSVIMPGVQIGKNVLISNAIIGEGAIIKDGAVVGQLDGAEITTIAERTTVRRQYPAVIPAKLTNQVYFG</sequence>
<keyword evidence="13" id="KW-1185">Reference proteome</keyword>
<dbReference type="InterPro" id="IPR005836">
    <property type="entry name" value="ADP_Glu_pyroP_CS"/>
</dbReference>
<keyword evidence="6 9" id="KW-0067">ATP-binding</keyword>
<comment type="similarity">
    <text evidence="1 9">Belongs to the bacterial/plant glucose-1-phosphate adenylyltransferase family.</text>
</comment>
<keyword evidence="7 9" id="KW-0320">Glycogen biosynthesis</keyword>
<keyword evidence="3 9" id="KW-0808">Transferase</keyword>
<reference evidence="12 13" key="1">
    <citation type="submission" date="2019-10" db="EMBL/GenBank/DDBJ databases">
        <title>Description of Paenibacillus humi sp. nov.</title>
        <authorList>
            <person name="Carlier A."/>
            <person name="Qi S."/>
        </authorList>
    </citation>
    <scope>NUCLEOTIDE SEQUENCE [LARGE SCALE GENOMIC DNA]</scope>
    <source>
        <strain evidence="12 13">LMG 31461</strain>
    </source>
</reference>
<dbReference type="Pfam" id="PF00483">
    <property type="entry name" value="NTP_transferase"/>
    <property type="match status" value="1"/>
</dbReference>
<dbReference type="InterPro" id="IPR011831">
    <property type="entry name" value="ADP-Glc_PPase"/>
</dbReference>
<dbReference type="Proteomes" id="UP000653578">
    <property type="component" value="Unassembled WGS sequence"/>
</dbReference>
<dbReference type="HAMAP" id="MF_00624">
    <property type="entry name" value="GlgC"/>
    <property type="match status" value="1"/>
</dbReference>
<feature type="binding site" evidence="9">
    <location>
        <position position="139"/>
    </location>
    <ligand>
        <name>alpha-D-glucose 1-phosphate</name>
        <dbReference type="ChEBI" id="CHEBI:58601"/>
    </ligand>
</feature>
<evidence type="ECO:0000256" key="7">
    <source>
        <dbReference type="ARBA" id="ARBA00023056"/>
    </source>
</evidence>
<dbReference type="SUPFAM" id="SSF51161">
    <property type="entry name" value="Trimeric LpxA-like enzymes"/>
    <property type="match status" value="1"/>
</dbReference>
<evidence type="ECO:0000313" key="13">
    <source>
        <dbReference type="Proteomes" id="UP000653578"/>
    </source>
</evidence>
<evidence type="ECO:0000256" key="8">
    <source>
        <dbReference type="ARBA" id="ARBA00023277"/>
    </source>
</evidence>
<feature type="binding site" evidence="9">
    <location>
        <position position="204"/>
    </location>
    <ligand>
        <name>alpha-D-glucose 1-phosphate</name>
        <dbReference type="ChEBI" id="CHEBI:58601"/>
    </ligand>
</feature>
<dbReference type="NCBIfam" id="TIGR02091">
    <property type="entry name" value="glgC"/>
    <property type="match status" value="1"/>
</dbReference>
<evidence type="ECO:0000256" key="4">
    <source>
        <dbReference type="ARBA" id="ARBA00022695"/>
    </source>
</evidence>
<dbReference type="GO" id="GO:0008878">
    <property type="term" value="F:glucose-1-phosphate adenylyltransferase activity"/>
    <property type="evidence" value="ECO:0007669"/>
    <property type="project" value="UniProtKB-EC"/>
</dbReference>
<dbReference type="Gene3D" id="2.160.10.10">
    <property type="entry name" value="Hexapeptide repeat proteins"/>
    <property type="match status" value="1"/>
</dbReference>
<keyword evidence="2 9" id="KW-0321">Glycogen metabolism</keyword>
<dbReference type="InterPro" id="IPR056818">
    <property type="entry name" value="GlmU/GlgC-like_hexapep"/>
</dbReference>
<dbReference type="EMBL" id="WHNY01000067">
    <property type="protein sequence ID" value="NOU67086.1"/>
    <property type="molecule type" value="Genomic_DNA"/>
</dbReference>
<dbReference type="InterPro" id="IPR005835">
    <property type="entry name" value="NTP_transferase_dom"/>
</dbReference>
<feature type="binding site" evidence="9">
    <location>
        <position position="230"/>
    </location>
    <ligand>
        <name>alpha-D-glucose 1-phosphate</name>
        <dbReference type="ChEBI" id="CHEBI:58601"/>
    </ligand>
</feature>
<evidence type="ECO:0000259" key="10">
    <source>
        <dbReference type="Pfam" id="PF00483"/>
    </source>
</evidence>
<evidence type="ECO:0000256" key="2">
    <source>
        <dbReference type="ARBA" id="ARBA00022600"/>
    </source>
</evidence>
<evidence type="ECO:0000256" key="5">
    <source>
        <dbReference type="ARBA" id="ARBA00022741"/>
    </source>
</evidence>
<comment type="catalytic activity">
    <reaction evidence="9">
        <text>alpha-D-glucose 1-phosphate + ATP + H(+) = ADP-alpha-D-glucose + diphosphate</text>
        <dbReference type="Rhea" id="RHEA:12120"/>
        <dbReference type="ChEBI" id="CHEBI:15378"/>
        <dbReference type="ChEBI" id="CHEBI:30616"/>
        <dbReference type="ChEBI" id="CHEBI:33019"/>
        <dbReference type="ChEBI" id="CHEBI:57498"/>
        <dbReference type="ChEBI" id="CHEBI:58601"/>
        <dbReference type="EC" id="2.7.7.27"/>
    </reaction>
</comment>
<evidence type="ECO:0000256" key="1">
    <source>
        <dbReference type="ARBA" id="ARBA00010443"/>
    </source>
</evidence>
<evidence type="ECO:0000259" key="11">
    <source>
        <dbReference type="Pfam" id="PF24894"/>
    </source>
</evidence>
<comment type="caution">
    <text evidence="9">Lacks conserved residue(s) required for the propagation of feature annotation.</text>
</comment>
<feature type="domain" description="Glucose-1-phosphate adenylyltransferase/Bifunctional protein GlmU-like C-terminal hexapeptide" evidence="11">
    <location>
        <begin position="329"/>
        <end position="400"/>
    </location>
</feature>
<comment type="caution">
    <text evidence="12">The sequence shown here is derived from an EMBL/GenBank/DDBJ whole genome shotgun (WGS) entry which is preliminary data.</text>
</comment>
<dbReference type="PANTHER" id="PTHR43523">
    <property type="entry name" value="GLUCOSE-1-PHOSPHATE ADENYLYLTRANSFERASE-RELATED"/>
    <property type="match status" value="1"/>
</dbReference>
<dbReference type="InterPro" id="IPR029044">
    <property type="entry name" value="Nucleotide-diphossugar_trans"/>
</dbReference>
<comment type="function">
    <text evidence="9">Involved in the biosynthesis of ADP-glucose, a building block required for the elongation reactions to produce glycogen. Catalyzes the reaction between ATP and alpha-D-glucose 1-phosphate (G1P) to produce pyrophosphate and ADP-Glc.</text>
</comment>
<dbReference type="CDD" id="cd04651">
    <property type="entry name" value="LbH_G1P_AT_C"/>
    <property type="match status" value="1"/>
</dbReference>
<dbReference type="SUPFAM" id="SSF53448">
    <property type="entry name" value="Nucleotide-diphospho-sugar transferases"/>
    <property type="match status" value="1"/>
</dbReference>
<gene>
    <name evidence="9" type="primary">glgC</name>
    <name evidence="12" type="ORF">GC096_23880</name>
</gene>
<accession>A0ABX1XG19</accession>
<evidence type="ECO:0000256" key="3">
    <source>
        <dbReference type="ARBA" id="ARBA00022679"/>
    </source>
</evidence>
<dbReference type="InterPro" id="IPR023049">
    <property type="entry name" value="GlgC_bac"/>
</dbReference>
<dbReference type="Pfam" id="PF24894">
    <property type="entry name" value="Hexapep_GlmU"/>
    <property type="match status" value="1"/>
</dbReference>
<feature type="domain" description="Nucleotidyl transferase" evidence="10">
    <location>
        <begin position="49"/>
        <end position="298"/>
    </location>
</feature>
<protein>
    <recommendedName>
        <fullName evidence="9">Glucose-1-phosphate adenylyltransferase</fullName>
        <ecNumber evidence="9">2.7.7.27</ecNumber>
    </recommendedName>
    <alternativeName>
        <fullName evidence="9">ADP-glucose pyrophosphorylase</fullName>
        <shortName evidence="9">ADPGlc PPase</shortName>
    </alternativeName>
    <alternativeName>
        <fullName evidence="9">ADP-glucose synthase</fullName>
    </alternativeName>
</protein>
<dbReference type="CDD" id="cd02508">
    <property type="entry name" value="ADP_Glucose_PP"/>
    <property type="match status" value="1"/>
</dbReference>